<proteinExistence type="predicted"/>
<gene>
    <name evidence="1" type="ORF">SAMN02910262_02164</name>
</gene>
<dbReference type="AlphaFoldDB" id="A0A1I6K1H9"/>
<evidence type="ECO:0000313" key="1">
    <source>
        <dbReference type="EMBL" id="SFR84680.1"/>
    </source>
</evidence>
<accession>A0A1I6K1H9</accession>
<dbReference type="Proteomes" id="UP000214760">
    <property type="component" value="Unassembled WGS sequence"/>
</dbReference>
<sequence>MSSTNRAEKIRPVFSVSVYNREQNELIILGGNAYVSKIHHRWFRIR</sequence>
<reference evidence="1 2" key="1">
    <citation type="submission" date="2016-10" db="EMBL/GenBank/DDBJ databases">
        <authorList>
            <person name="de Groot N.N."/>
        </authorList>
    </citation>
    <scope>NUCLEOTIDE SEQUENCE [LARGE SCALE GENOMIC DNA]</scope>
    <source>
        <strain evidence="1 2">F</strain>
    </source>
</reference>
<protein>
    <submittedName>
        <fullName evidence="1">Uncharacterized protein</fullName>
    </submittedName>
</protein>
<evidence type="ECO:0000313" key="2">
    <source>
        <dbReference type="Proteomes" id="UP000214760"/>
    </source>
</evidence>
<name>A0A1I6K1H9_9FIRM</name>
<organism evidence="1 2">
    <name type="scientific">[Clostridium] aminophilum</name>
    <dbReference type="NCBI Taxonomy" id="1526"/>
    <lineage>
        <taxon>Bacteria</taxon>
        <taxon>Bacillati</taxon>
        <taxon>Bacillota</taxon>
        <taxon>Clostridia</taxon>
        <taxon>Lachnospirales</taxon>
        <taxon>Lachnospiraceae</taxon>
    </lineage>
</organism>
<dbReference type="EMBL" id="FOZC01000013">
    <property type="protein sequence ID" value="SFR84680.1"/>
    <property type="molecule type" value="Genomic_DNA"/>
</dbReference>